<dbReference type="InterPro" id="IPR029044">
    <property type="entry name" value="Nucleotide-diphossugar_trans"/>
</dbReference>
<dbReference type="EMBL" id="PCWN01000007">
    <property type="protein sequence ID" value="PIR04228.1"/>
    <property type="molecule type" value="Genomic_DNA"/>
</dbReference>
<feature type="domain" description="Glycosyltransferase 2-like" evidence="4">
    <location>
        <begin position="5"/>
        <end position="161"/>
    </location>
</feature>
<evidence type="ECO:0000256" key="2">
    <source>
        <dbReference type="ARBA" id="ARBA00022676"/>
    </source>
</evidence>
<comment type="similarity">
    <text evidence="1">Belongs to the glycosyltransferase 2 family.</text>
</comment>
<gene>
    <name evidence="5" type="ORF">COV59_03540</name>
</gene>
<dbReference type="Proteomes" id="UP000229600">
    <property type="component" value="Unassembled WGS sequence"/>
</dbReference>
<dbReference type="Gene3D" id="3.90.550.10">
    <property type="entry name" value="Spore Coat Polysaccharide Biosynthesis Protein SpsA, Chain A"/>
    <property type="match status" value="1"/>
</dbReference>
<dbReference type="SUPFAM" id="SSF53448">
    <property type="entry name" value="Nucleotide-diphospho-sugar transferases"/>
    <property type="match status" value="1"/>
</dbReference>
<dbReference type="InterPro" id="IPR039528">
    <property type="entry name" value="DPM1-like"/>
</dbReference>
<evidence type="ECO:0000256" key="3">
    <source>
        <dbReference type="ARBA" id="ARBA00022679"/>
    </source>
</evidence>
<evidence type="ECO:0000259" key="4">
    <source>
        <dbReference type="Pfam" id="PF00535"/>
    </source>
</evidence>
<proteinExistence type="inferred from homology"/>
<evidence type="ECO:0000313" key="6">
    <source>
        <dbReference type="Proteomes" id="UP000229600"/>
    </source>
</evidence>
<keyword evidence="2 5" id="KW-0328">Glycosyltransferase</keyword>
<dbReference type="Pfam" id="PF00535">
    <property type="entry name" value="Glycos_transf_2"/>
    <property type="match status" value="1"/>
</dbReference>
<evidence type="ECO:0000313" key="5">
    <source>
        <dbReference type="EMBL" id="PIR04228.1"/>
    </source>
</evidence>
<evidence type="ECO:0000256" key="1">
    <source>
        <dbReference type="ARBA" id="ARBA00006739"/>
    </source>
</evidence>
<dbReference type="GO" id="GO:0004582">
    <property type="term" value="F:dolichyl-phosphate beta-D-mannosyltransferase activity"/>
    <property type="evidence" value="ECO:0007669"/>
    <property type="project" value="InterPro"/>
</dbReference>
<dbReference type="InterPro" id="IPR001173">
    <property type="entry name" value="Glyco_trans_2-like"/>
</dbReference>
<dbReference type="AlphaFoldDB" id="A0A2H0N5S5"/>
<protein>
    <submittedName>
        <fullName evidence="5">Dolichyl-phosphate beta-D-mannosyltransferase</fullName>
    </submittedName>
</protein>
<dbReference type="PANTHER" id="PTHR43398:SF1">
    <property type="entry name" value="DOLICHOL-PHOSPHATE MANNOSYLTRANSFERASE SUBUNIT 1"/>
    <property type="match status" value="1"/>
</dbReference>
<sequence>MKTVIVIPTYNEAKNIGPLLEAIFHFNKENLSVLVVDDNSPDGTAKKVEALQDTYPVTLIKREGKFGLGSAYRKGFEEALKMNAELIFEMDADFSHAPEDIPKMILAAQNGADLVVGSRKVEGGKILGWGPLRLLMSNGAMHFSRIILDLKTKDVTAGFRCFKANTLQSIPLQKIKSNGYAFQEEILFLVEKKNFQVTEVPVTFNDRTQGKSKLSKKDIVEFFLVMFKLKFTKRKDLL</sequence>
<organism evidence="5 6">
    <name type="scientific">Candidatus Magasanikbacteria bacterium CG11_big_fil_rev_8_21_14_0_20_39_34</name>
    <dbReference type="NCBI Taxonomy" id="1974653"/>
    <lineage>
        <taxon>Bacteria</taxon>
        <taxon>Candidatus Magasanikiibacteriota</taxon>
    </lineage>
</organism>
<dbReference type="PANTHER" id="PTHR43398">
    <property type="entry name" value="DOLICHOL-PHOSPHATE MANNOSYLTRANSFERASE SUBUNIT 1"/>
    <property type="match status" value="1"/>
</dbReference>
<dbReference type="FunFam" id="3.90.550.10:FF:000122">
    <property type="entry name" value="Dolichol-phosphate mannosyltransferase subunit 1"/>
    <property type="match status" value="1"/>
</dbReference>
<keyword evidence="3 5" id="KW-0808">Transferase</keyword>
<comment type="caution">
    <text evidence="5">The sequence shown here is derived from an EMBL/GenBank/DDBJ whole genome shotgun (WGS) entry which is preliminary data.</text>
</comment>
<name>A0A2H0N5S5_9BACT</name>
<accession>A0A2H0N5S5</accession>
<dbReference type="GO" id="GO:0009247">
    <property type="term" value="P:glycolipid biosynthetic process"/>
    <property type="evidence" value="ECO:0007669"/>
    <property type="project" value="TreeGrafter"/>
</dbReference>
<dbReference type="CDD" id="cd06442">
    <property type="entry name" value="DPM1_like"/>
    <property type="match status" value="1"/>
</dbReference>
<reference evidence="5 6" key="1">
    <citation type="submission" date="2017-09" db="EMBL/GenBank/DDBJ databases">
        <title>Depth-based differentiation of microbial function through sediment-hosted aquifers and enrichment of novel symbionts in the deep terrestrial subsurface.</title>
        <authorList>
            <person name="Probst A.J."/>
            <person name="Ladd B."/>
            <person name="Jarett J.K."/>
            <person name="Geller-Mcgrath D.E."/>
            <person name="Sieber C.M."/>
            <person name="Emerson J.B."/>
            <person name="Anantharaman K."/>
            <person name="Thomas B.C."/>
            <person name="Malmstrom R."/>
            <person name="Stieglmeier M."/>
            <person name="Klingl A."/>
            <person name="Woyke T."/>
            <person name="Ryan C.M."/>
            <person name="Banfield J.F."/>
        </authorList>
    </citation>
    <scope>NUCLEOTIDE SEQUENCE [LARGE SCALE GENOMIC DNA]</scope>
    <source>
        <strain evidence="5">CG11_big_fil_rev_8_21_14_0_20_39_34</strain>
    </source>
</reference>
<dbReference type="GO" id="GO:0016020">
    <property type="term" value="C:membrane"/>
    <property type="evidence" value="ECO:0007669"/>
    <property type="project" value="GOC"/>
</dbReference>